<dbReference type="Gene3D" id="2.60.40.1730">
    <property type="entry name" value="tricorn interacting facor f3 domain"/>
    <property type="match status" value="1"/>
</dbReference>
<dbReference type="GO" id="GO:0043171">
    <property type="term" value="P:peptide catabolic process"/>
    <property type="evidence" value="ECO:0007669"/>
    <property type="project" value="TreeGrafter"/>
</dbReference>
<dbReference type="GO" id="GO:0005737">
    <property type="term" value="C:cytoplasm"/>
    <property type="evidence" value="ECO:0007669"/>
    <property type="project" value="TreeGrafter"/>
</dbReference>
<dbReference type="GO" id="GO:0005615">
    <property type="term" value="C:extracellular space"/>
    <property type="evidence" value="ECO:0007669"/>
    <property type="project" value="TreeGrafter"/>
</dbReference>
<dbReference type="GO" id="GO:0016020">
    <property type="term" value="C:membrane"/>
    <property type="evidence" value="ECO:0007669"/>
    <property type="project" value="TreeGrafter"/>
</dbReference>
<keyword evidence="2 12" id="KW-0031">Aminopeptidase</keyword>
<feature type="active site" description="Proton acceptor" evidence="8">
    <location>
        <position position="265"/>
    </location>
</feature>
<dbReference type="PANTHER" id="PTHR11533:SF174">
    <property type="entry name" value="PUROMYCIN-SENSITIVE AMINOPEPTIDASE-RELATED"/>
    <property type="match status" value="1"/>
</dbReference>
<keyword evidence="3" id="KW-0645">Protease</keyword>
<keyword evidence="5" id="KW-0378">Hydrolase</keyword>
<dbReference type="GO" id="GO:0008270">
    <property type="term" value="F:zinc ion binding"/>
    <property type="evidence" value="ECO:0007669"/>
    <property type="project" value="InterPro"/>
</dbReference>
<dbReference type="InterPro" id="IPR014782">
    <property type="entry name" value="Peptidase_M1_dom"/>
</dbReference>
<comment type="similarity">
    <text evidence="1">Belongs to the peptidase M1 family.</text>
</comment>
<keyword evidence="13" id="KW-1185">Reference proteome</keyword>
<dbReference type="SUPFAM" id="SSF55486">
    <property type="entry name" value="Metalloproteases ('zincins'), catalytic domain"/>
    <property type="match status" value="1"/>
</dbReference>
<dbReference type="SUPFAM" id="SSF63737">
    <property type="entry name" value="Leukotriene A4 hydrolase N-terminal domain"/>
    <property type="match status" value="1"/>
</dbReference>
<evidence type="ECO:0000256" key="4">
    <source>
        <dbReference type="ARBA" id="ARBA00022723"/>
    </source>
</evidence>
<evidence type="ECO:0000256" key="8">
    <source>
        <dbReference type="PIRSR" id="PIRSR634016-1"/>
    </source>
</evidence>
<dbReference type="InterPro" id="IPR001930">
    <property type="entry name" value="Peptidase_M1"/>
</dbReference>
<evidence type="ECO:0000256" key="6">
    <source>
        <dbReference type="ARBA" id="ARBA00022833"/>
    </source>
</evidence>
<feature type="domain" description="Peptidase M1 membrane alanine aminopeptidase" evidence="10">
    <location>
        <begin position="277"/>
        <end position="373"/>
    </location>
</feature>
<dbReference type="PANTHER" id="PTHR11533">
    <property type="entry name" value="PROTEASE M1 ZINC METALLOPROTEASE"/>
    <property type="match status" value="1"/>
</dbReference>
<name>A0AAD1TK62_PELCU</name>
<feature type="binding site" evidence="9">
    <location>
        <position position="264"/>
    </location>
    <ligand>
        <name>Zn(2+)</name>
        <dbReference type="ChEBI" id="CHEBI:29105"/>
        <note>catalytic</note>
    </ligand>
</feature>
<dbReference type="Pfam" id="PF17900">
    <property type="entry name" value="Peptidase_M1_N"/>
    <property type="match status" value="1"/>
</dbReference>
<dbReference type="CDD" id="cd09601">
    <property type="entry name" value="M1_APN-Q_like"/>
    <property type="match status" value="1"/>
</dbReference>
<evidence type="ECO:0000256" key="3">
    <source>
        <dbReference type="ARBA" id="ARBA00022670"/>
    </source>
</evidence>
<dbReference type="InterPro" id="IPR042097">
    <property type="entry name" value="Aminopeptidase_N-like_N_sf"/>
</dbReference>
<dbReference type="Proteomes" id="UP001295444">
    <property type="component" value="Chromosome 13"/>
</dbReference>
<dbReference type="InterPro" id="IPR050344">
    <property type="entry name" value="Peptidase_M1_aminopeptidases"/>
</dbReference>
<proteinExistence type="inferred from homology"/>
<evidence type="ECO:0000259" key="10">
    <source>
        <dbReference type="Pfam" id="PF01433"/>
    </source>
</evidence>
<sequence length="469" mass="53120">MPDRRPFEQLPDNVQPINYGLCLKPNLIDFTFEGKLEAPIEVKNAPNQIVMNCADIDIITASYAPDRDEEYHATGFNYENEDENILQTGHGLLKIDFVGELSDKMKSFYHSKYTTASGEVQYAAVTQFEDTGARRAFPCSSDPSIKATFDVTLVVPKDRVALSNMNIIAMNPYPDDESLVEVKFARTPVMSTYLVVFVVGEHDFGNTFSRWDFNPCIDFITIADFAARAMENWALVTYWETALLFDPKDSCSSSCQWGALVVGHELAHQWFGNLFVFVDYTHAQELDALDNSHPIEVNVRHPSEVDEIFDAISHSKESFMIRMLHNYISDKDFLKVMNQYLTKFQENNASTEDLWESLEQASGKPIAAVMSTWTKQMAFPLIYVDSEQNEDFRVLKLPHLGEDCPQCMVPINICTCKSLSSSKHTILMDKPETTMVLEGMRPDHWVKINPGTVGEPVTWHKMPLLAACG</sequence>
<feature type="domain" description="Aminopeptidase N-like N-terminal" evidence="11">
    <location>
        <begin position="15"/>
        <end position="194"/>
    </location>
</feature>
<dbReference type="Gene3D" id="1.10.390.10">
    <property type="entry name" value="Neutral Protease Domain 2"/>
    <property type="match status" value="2"/>
</dbReference>
<dbReference type="Pfam" id="PF01433">
    <property type="entry name" value="Peptidase_M1"/>
    <property type="match status" value="1"/>
</dbReference>
<evidence type="ECO:0000313" key="13">
    <source>
        <dbReference type="Proteomes" id="UP001295444"/>
    </source>
</evidence>
<evidence type="ECO:0000256" key="7">
    <source>
        <dbReference type="ARBA" id="ARBA00023049"/>
    </source>
</evidence>
<dbReference type="GO" id="GO:0042277">
    <property type="term" value="F:peptide binding"/>
    <property type="evidence" value="ECO:0007669"/>
    <property type="project" value="TreeGrafter"/>
</dbReference>
<protein>
    <submittedName>
        <fullName evidence="12">Puromycin-sensitive aminopeptidase isoform X1</fullName>
    </submittedName>
</protein>
<dbReference type="PRINTS" id="PR00756">
    <property type="entry name" value="ALADIPTASE"/>
</dbReference>
<evidence type="ECO:0000259" key="11">
    <source>
        <dbReference type="Pfam" id="PF17900"/>
    </source>
</evidence>
<dbReference type="EMBL" id="OW240924">
    <property type="protein sequence ID" value="CAH2326829.1"/>
    <property type="molecule type" value="Genomic_DNA"/>
</dbReference>
<organism evidence="12 13">
    <name type="scientific">Pelobates cultripes</name>
    <name type="common">Western spadefoot toad</name>
    <dbReference type="NCBI Taxonomy" id="61616"/>
    <lineage>
        <taxon>Eukaryota</taxon>
        <taxon>Metazoa</taxon>
        <taxon>Chordata</taxon>
        <taxon>Craniata</taxon>
        <taxon>Vertebrata</taxon>
        <taxon>Euteleostomi</taxon>
        <taxon>Amphibia</taxon>
        <taxon>Batrachia</taxon>
        <taxon>Anura</taxon>
        <taxon>Pelobatoidea</taxon>
        <taxon>Pelobatidae</taxon>
        <taxon>Pelobates</taxon>
    </lineage>
</organism>
<keyword evidence="7" id="KW-0482">Metalloprotease</keyword>
<comment type="cofactor">
    <cofactor evidence="9">
        <name>Zn(2+)</name>
        <dbReference type="ChEBI" id="CHEBI:29105"/>
    </cofactor>
    <text evidence="9">Binds 1 zinc ion per subunit.</text>
</comment>
<evidence type="ECO:0000256" key="1">
    <source>
        <dbReference type="ARBA" id="ARBA00010136"/>
    </source>
</evidence>
<evidence type="ECO:0000256" key="5">
    <source>
        <dbReference type="ARBA" id="ARBA00022801"/>
    </source>
</evidence>
<keyword evidence="4 9" id="KW-0479">Metal-binding</keyword>
<dbReference type="GO" id="GO:0006508">
    <property type="term" value="P:proteolysis"/>
    <property type="evidence" value="ECO:0007669"/>
    <property type="project" value="UniProtKB-KW"/>
</dbReference>
<gene>
    <name evidence="12" type="ORF">PECUL_23A042956</name>
</gene>
<accession>A0AAD1TK62</accession>
<evidence type="ECO:0000313" key="12">
    <source>
        <dbReference type="EMBL" id="CAH2326829.1"/>
    </source>
</evidence>
<keyword evidence="6 9" id="KW-0862">Zinc</keyword>
<reference evidence="12" key="1">
    <citation type="submission" date="2022-03" db="EMBL/GenBank/DDBJ databases">
        <authorList>
            <person name="Alioto T."/>
            <person name="Alioto T."/>
            <person name="Gomez Garrido J."/>
        </authorList>
    </citation>
    <scope>NUCLEOTIDE SEQUENCE</scope>
</reference>
<dbReference type="FunFam" id="2.60.40.1730:FF:000002">
    <property type="entry name" value="Aminopeptidase"/>
    <property type="match status" value="1"/>
</dbReference>
<feature type="binding site" evidence="9">
    <location>
        <position position="268"/>
    </location>
    <ligand>
        <name>Zn(2+)</name>
        <dbReference type="ChEBI" id="CHEBI:29105"/>
        <note>catalytic</note>
    </ligand>
</feature>
<dbReference type="GO" id="GO:0070006">
    <property type="term" value="F:metalloaminopeptidase activity"/>
    <property type="evidence" value="ECO:0007669"/>
    <property type="project" value="TreeGrafter"/>
</dbReference>
<dbReference type="AlphaFoldDB" id="A0AAD1TK62"/>
<dbReference type="InterPro" id="IPR027268">
    <property type="entry name" value="Peptidase_M4/M1_CTD_sf"/>
</dbReference>
<evidence type="ECO:0000256" key="9">
    <source>
        <dbReference type="PIRSR" id="PIRSR634016-3"/>
    </source>
</evidence>
<dbReference type="InterPro" id="IPR034016">
    <property type="entry name" value="M1_APN-typ"/>
</dbReference>
<dbReference type="InterPro" id="IPR045357">
    <property type="entry name" value="Aminopeptidase_N-like_N"/>
</dbReference>
<evidence type="ECO:0000256" key="2">
    <source>
        <dbReference type="ARBA" id="ARBA00022438"/>
    </source>
</evidence>